<keyword evidence="2" id="KW-1185">Reference proteome</keyword>
<dbReference type="EMBL" id="GL871222">
    <property type="protein sequence ID" value="EGC31913.1"/>
    <property type="molecule type" value="Genomic_DNA"/>
</dbReference>
<gene>
    <name evidence="1" type="ORF">DICPUDRAFT_92702</name>
</gene>
<dbReference type="KEGG" id="dpp:DICPUDRAFT_92702"/>
<dbReference type="GeneID" id="10507730"/>
<reference evidence="2" key="1">
    <citation type="journal article" date="2011" name="Genome Biol.">
        <title>Comparative genomics of the social amoebae Dictyostelium discoideum and Dictyostelium purpureum.</title>
        <authorList>
            <consortium name="US DOE Joint Genome Institute (JGI-PGF)"/>
            <person name="Sucgang R."/>
            <person name="Kuo A."/>
            <person name="Tian X."/>
            <person name="Salerno W."/>
            <person name="Parikh A."/>
            <person name="Feasley C.L."/>
            <person name="Dalin E."/>
            <person name="Tu H."/>
            <person name="Huang E."/>
            <person name="Barry K."/>
            <person name="Lindquist E."/>
            <person name="Shapiro H."/>
            <person name="Bruce D."/>
            <person name="Schmutz J."/>
            <person name="Salamov A."/>
            <person name="Fey P."/>
            <person name="Gaudet P."/>
            <person name="Anjard C."/>
            <person name="Babu M.M."/>
            <person name="Basu S."/>
            <person name="Bushmanova Y."/>
            <person name="van der Wel H."/>
            <person name="Katoh-Kurasawa M."/>
            <person name="Dinh C."/>
            <person name="Coutinho P.M."/>
            <person name="Saito T."/>
            <person name="Elias M."/>
            <person name="Schaap P."/>
            <person name="Kay R.R."/>
            <person name="Henrissat B."/>
            <person name="Eichinger L."/>
            <person name="Rivero F."/>
            <person name="Putnam N.H."/>
            <person name="West C.M."/>
            <person name="Loomis W.F."/>
            <person name="Chisholm R.L."/>
            <person name="Shaulsky G."/>
            <person name="Strassmann J.E."/>
            <person name="Queller D.C."/>
            <person name="Kuspa A."/>
            <person name="Grigoriev I.V."/>
        </authorList>
    </citation>
    <scope>NUCLEOTIDE SEQUENCE [LARGE SCALE GENOMIC DNA]</scope>
    <source>
        <strain evidence="2">QSDP1</strain>
    </source>
</reference>
<dbReference type="VEuPathDB" id="AmoebaDB:DICPUDRAFT_92702"/>
<feature type="non-terminal residue" evidence="1">
    <location>
        <position position="1"/>
    </location>
</feature>
<protein>
    <submittedName>
        <fullName evidence="1">Expressed protein</fullName>
    </submittedName>
</protein>
<proteinExistence type="predicted"/>
<dbReference type="RefSeq" id="XP_003291550.1">
    <property type="nucleotide sequence ID" value="XM_003291502.1"/>
</dbReference>
<accession>F0ZVV8</accession>
<dbReference type="AlphaFoldDB" id="F0ZVV8"/>
<evidence type="ECO:0000313" key="2">
    <source>
        <dbReference type="Proteomes" id="UP000001064"/>
    </source>
</evidence>
<dbReference type="Proteomes" id="UP000001064">
    <property type="component" value="Unassembled WGS sequence"/>
</dbReference>
<evidence type="ECO:0000313" key="1">
    <source>
        <dbReference type="EMBL" id="EGC31913.1"/>
    </source>
</evidence>
<sequence>IKTPPKPIKKPQINSGPFKKSLDLSKLLPYLNLRNIKTTFENSVLSIKISKIDYNNYNNRFRIF</sequence>
<name>F0ZVV8_DICPU</name>
<dbReference type="InParanoid" id="F0ZVV8"/>
<organism evidence="1 2">
    <name type="scientific">Dictyostelium purpureum</name>
    <name type="common">Slime mold</name>
    <dbReference type="NCBI Taxonomy" id="5786"/>
    <lineage>
        <taxon>Eukaryota</taxon>
        <taxon>Amoebozoa</taxon>
        <taxon>Evosea</taxon>
        <taxon>Eumycetozoa</taxon>
        <taxon>Dictyostelia</taxon>
        <taxon>Dictyosteliales</taxon>
        <taxon>Dictyosteliaceae</taxon>
        <taxon>Dictyostelium</taxon>
    </lineage>
</organism>